<dbReference type="EMBL" id="JADOGI010000002">
    <property type="protein sequence ID" value="MBF8184405.1"/>
    <property type="molecule type" value="Genomic_DNA"/>
</dbReference>
<dbReference type="AlphaFoldDB" id="A0A931A6T0"/>
<protein>
    <submittedName>
        <fullName evidence="1">Uncharacterized protein</fullName>
    </submittedName>
</protein>
<proteinExistence type="predicted"/>
<comment type="caution">
    <text evidence="1">The sequence shown here is derived from an EMBL/GenBank/DDBJ whole genome shotgun (WGS) entry which is preliminary data.</text>
</comment>
<keyword evidence="2" id="KW-1185">Reference proteome</keyword>
<dbReference type="Proteomes" id="UP000605361">
    <property type="component" value="Unassembled WGS sequence"/>
</dbReference>
<gene>
    <name evidence="1" type="ORF">ITP53_01305</name>
</gene>
<name>A0A931A6T0_9ACTN</name>
<reference evidence="1" key="1">
    <citation type="submission" date="2020-11" db="EMBL/GenBank/DDBJ databases">
        <title>Whole-genome analyses of Nonomuraea sp. K274.</title>
        <authorList>
            <person name="Veyisoglu A."/>
        </authorList>
    </citation>
    <scope>NUCLEOTIDE SEQUENCE</scope>
    <source>
        <strain evidence="1">K274</strain>
    </source>
</reference>
<evidence type="ECO:0000313" key="2">
    <source>
        <dbReference type="Proteomes" id="UP000605361"/>
    </source>
</evidence>
<sequence>MPKPEHRRVAVLRSDDVLEIVGHDLADHLLSGAALDQSFSFRRGLREVPEDIDAVRGQFRGDENVLSVFSLEPLQGGTDLARLHSCGSQRIQHVCLGHGHERNGGHAMLGRLRKDVQQRAASFVAARPVIERLLGDAEEAGGVALVEQAVPSPDVVHAAHLLCGSLSSSLTDSMVHRVARRLSLYRAATLHAHP</sequence>
<evidence type="ECO:0000313" key="1">
    <source>
        <dbReference type="EMBL" id="MBF8184405.1"/>
    </source>
</evidence>
<organism evidence="1 2">
    <name type="scientific">Nonomuraea cypriaca</name>
    <dbReference type="NCBI Taxonomy" id="1187855"/>
    <lineage>
        <taxon>Bacteria</taxon>
        <taxon>Bacillati</taxon>
        <taxon>Actinomycetota</taxon>
        <taxon>Actinomycetes</taxon>
        <taxon>Streptosporangiales</taxon>
        <taxon>Streptosporangiaceae</taxon>
        <taxon>Nonomuraea</taxon>
    </lineage>
</organism>
<accession>A0A931A6T0</accession>